<feature type="repeat" description="TPR" evidence="17">
    <location>
        <begin position="1091"/>
        <end position="1124"/>
    </location>
</feature>
<protein>
    <recommendedName>
        <fullName evidence="5">Peroxisomal targeting signal receptor</fullName>
    </recommendedName>
</protein>
<dbReference type="PROSITE" id="PS50005">
    <property type="entry name" value="TPR"/>
    <property type="match status" value="3"/>
</dbReference>
<evidence type="ECO:0000256" key="13">
    <source>
        <dbReference type="ARBA" id="ARBA00022927"/>
    </source>
</evidence>
<comment type="subcellular location">
    <subcellularLocation>
        <location evidence="3">Cytoplasm</location>
    </subcellularLocation>
    <subcellularLocation>
        <location evidence="1">Membrane</location>
        <topology evidence="1">Multi-pass membrane protein</topology>
    </subcellularLocation>
    <subcellularLocation>
        <location evidence="2">Peroxisome</location>
    </subcellularLocation>
</comment>
<dbReference type="GO" id="GO:0005052">
    <property type="term" value="F:peroxisome matrix targeting signal-1 binding"/>
    <property type="evidence" value="ECO:0007669"/>
    <property type="project" value="TreeGrafter"/>
</dbReference>
<dbReference type="SUPFAM" id="SSF103473">
    <property type="entry name" value="MFS general substrate transporter"/>
    <property type="match status" value="1"/>
</dbReference>
<evidence type="ECO:0000256" key="7">
    <source>
        <dbReference type="ARBA" id="ARBA00022490"/>
    </source>
</evidence>
<keyword evidence="10" id="KW-0677">Repeat</keyword>
<dbReference type="PANTHER" id="PTHR10130:SF0">
    <property type="entry name" value="GH08708P"/>
    <property type="match status" value="1"/>
</dbReference>
<dbReference type="PANTHER" id="PTHR10130">
    <property type="entry name" value="PEROXISOMAL TARGETING SIGNAL 1 RECEPTOR PEX5"/>
    <property type="match status" value="1"/>
</dbReference>
<evidence type="ECO:0000256" key="5">
    <source>
        <dbReference type="ARBA" id="ARBA00014710"/>
    </source>
</evidence>
<feature type="region of interest" description="Disordered" evidence="18">
    <location>
        <begin position="1"/>
        <end position="29"/>
    </location>
</feature>
<dbReference type="GO" id="GO:0022857">
    <property type="term" value="F:transmembrane transporter activity"/>
    <property type="evidence" value="ECO:0007669"/>
    <property type="project" value="InterPro"/>
</dbReference>
<keyword evidence="8" id="KW-1017">Isopeptide bond</keyword>
<evidence type="ECO:0000256" key="4">
    <source>
        <dbReference type="ARBA" id="ARBA00005348"/>
    </source>
</evidence>
<dbReference type="InterPro" id="IPR024111">
    <property type="entry name" value="PEX5/PEX5L"/>
</dbReference>
<organism evidence="21 22">
    <name type="scientific">Carpinus fangiana</name>
    <dbReference type="NCBI Taxonomy" id="176857"/>
    <lineage>
        <taxon>Eukaryota</taxon>
        <taxon>Viridiplantae</taxon>
        <taxon>Streptophyta</taxon>
        <taxon>Embryophyta</taxon>
        <taxon>Tracheophyta</taxon>
        <taxon>Spermatophyta</taxon>
        <taxon>Magnoliopsida</taxon>
        <taxon>eudicotyledons</taxon>
        <taxon>Gunneridae</taxon>
        <taxon>Pentapetalae</taxon>
        <taxon>rosids</taxon>
        <taxon>fabids</taxon>
        <taxon>Fagales</taxon>
        <taxon>Betulaceae</taxon>
        <taxon>Carpinus</taxon>
    </lineage>
</organism>
<dbReference type="FunFam" id="1.25.40.10:FF:000218">
    <property type="entry name" value="Peroxisomal targeting signal receptor"/>
    <property type="match status" value="1"/>
</dbReference>
<accession>A0A5N6KXD5</accession>
<reference evidence="21 22" key="1">
    <citation type="submission" date="2019-06" db="EMBL/GenBank/DDBJ databases">
        <title>A chromosomal-level reference genome of Carpinus fangiana (Coryloideae, Betulaceae).</title>
        <authorList>
            <person name="Yang X."/>
            <person name="Wang Z."/>
            <person name="Zhang L."/>
            <person name="Hao G."/>
            <person name="Liu J."/>
            <person name="Yang Y."/>
        </authorList>
    </citation>
    <scope>NUCLEOTIDE SEQUENCE [LARGE SCALE GENOMIC DNA]</scope>
    <source>
        <strain evidence="21">Cfa_2016G</strain>
        <tissue evidence="21">Leaf</tissue>
    </source>
</reference>
<evidence type="ECO:0000256" key="15">
    <source>
        <dbReference type="ARBA" id="ARBA00023136"/>
    </source>
</evidence>
<feature type="transmembrane region" description="Helical" evidence="19">
    <location>
        <begin position="253"/>
        <end position="272"/>
    </location>
</feature>
<comment type="caution">
    <text evidence="21">The sequence shown here is derived from an EMBL/GenBank/DDBJ whole genome shotgun (WGS) entry which is preliminary data.</text>
</comment>
<evidence type="ECO:0000256" key="10">
    <source>
        <dbReference type="ARBA" id="ARBA00022737"/>
    </source>
</evidence>
<dbReference type="InterPro" id="IPR020846">
    <property type="entry name" value="MFS_dom"/>
</dbReference>
<evidence type="ECO:0000313" key="22">
    <source>
        <dbReference type="Proteomes" id="UP000327013"/>
    </source>
</evidence>
<keyword evidence="15 19" id="KW-0472">Membrane</keyword>
<feature type="repeat" description="TPR" evidence="17">
    <location>
        <begin position="1247"/>
        <end position="1280"/>
    </location>
</feature>
<proteinExistence type="inferred from homology"/>
<dbReference type="OrthoDB" id="987945at2759"/>
<feature type="transmembrane region" description="Helical" evidence="19">
    <location>
        <begin position="220"/>
        <end position="241"/>
    </location>
</feature>
<keyword evidence="7" id="KW-0963">Cytoplasm</keyword>
<dbReference type="Gene3D" id="1.20.1250.20">
    <property type="entry name" value="MFS general substrate transporter like domains"/>
    <property type="match status" value="1"/>
</dbReference>
<evidence type="ECO:0000256" key="3">
    <source>
        <dbReference type="ARBA" id="ARBA00004496"/>
    </source>
</evidence>
<dbReference type="InterPro" id="IPR011701">
    <property type="entry name" value="MFS"/>
</dbReference>
<dbReference type="Gene3D" id="1.20.1720.10">
    <property type="entry name" value="Multidrug resistance protein D"/>
    <property type="match status" value="1"/>
</dbReference>
<keyword evidence="12" id="KW-0832">Ubl conjugation</keyword>
<dbReference type="GO" id="GO:0005778">
    <property type="term" value="C:peroxisomal membrane"/>
    <property type="evidence" value="ECO:0007669"/>
    <property type="project" value="TreeGrafter"/>
</dbReference>
<feature type="region of interest" description="Disordered" evidence="18">
    <location>
        <begin position="459"/>
        <end position="480"/>
    </location>
</feature>
<keyword evidence="11 17" id="KW-0802">TPR repeat</keyword>
<dbReference type="FunFam" id="1.20.1250.20:FF:000396">
    <property type="entry name" value="MFS general substrate transporter"/>
    <property type="match status" value="1"/>
</dbReference>
<sequence>MPQAHLPTGDASSPSEASEAKSNPRPARRWGLGILQDELTDEVPGMFPPLVRAHVIAHLMNSPTGSVLLLSKFHKANAPLGMQNVPRRSSASSLPSSPYPQSEAMFRPLSETLARRPDIEEKKRTKDGKIILEPQPEDTANDPLNWTPFRRDLALLSLGIYCMLGGGMTPILAAGFNNVAADYDVSVAQVALTTGLYMLGLGVGSVIFSPTAIILGKRPIYLATSVMFVLSAVWCALSPNYASLVVARVFQGIAVSPVECLPSATIAEIFFLHERAYRLGIYTLLLLGGKNLVPLVSAAIIQSLGWRWVFWIVAIVVGFCGLLLFFFVPETFWDRTPRAHRSGSRHGSTTRIQKPSNPPTHNLHTDIAANAGADDLELHRIAEQKTISGALARRRNLKKAHFAAGESIDPEKDPRTEEAVEDAHHYARDATPRLVIDPPPDTANEPSLADIDRVASLVPSTPGSHHHIEDQAEASGPAQMSSQEYTEYYRGAPVKSYLQTLKPWDGCLGHDNWFKIAARPFVLFAYPAILWSAAVYMLSVGWLIVLSESVAEIFKSRDTYNFTSLQTGLVYISPFVGGVLGTAVAGKLSDVIVRAMSRRNGGVYEPEFRLVMAIPVAITTTVGLMGYGWSAQERDAWIVPTLFFGIISFGCCVGSTTAITFAVDSYRQYAGEALVTLNWSKNVFHGLVFSLFFNRWLEGDGAKKVFLAIGGIQLGIMFFTIPITAGNPLNQFTKHVQDDKSLQRDRLVGRGPGGVAEGFRTRQGGPAGDGLMDEFMQQPQLPQQPGHMPPPIASPMAMEQMRREFEGMHTSEPQRSGTPQQAHWAAEFDRSSPAPAQAGFDTADFQRYEHSNGLHAPATNPNMTAGYQRPMGGMGYGGAYGGGMYAGMGGMGMMQRSFGGMNANTAPMQPQQQQDKGKGRLVELDDKDWEAQFAQLSEQEQAAQQGSAMKTAEGEFDEAAMEEQLNDIDRSVPSSFLQKSTPLDAHDAFERAWAVAAEQMTNTRSDRRMADEENAWREHAGDFGDWDNFDSPMNVHLKDPELGGYMFEEENPFQNIANPFEEGVRIMDAGGNLSLAALAFEAAVQKDDSHIDAWTRLGAAQAQNEKEAPAIRALEQAVKLDPGNLDALMGLAVSYTNEGYDSTAYRTLERWLSTKYPSIVPTTDEPWNAADVGFTDRQQLHERVTNYFIEAAQLSPDASTMDPDVQVGLGVLFYGAEEYDKAVDCFSAALASNEAGSTTADAANQRPLLWNRLGATLANSGRSEEAISAYEKALELNPSFVRARYNLGVSCINIGCYAEAAQHLLGALAMHKVAEAEGREKAKKLVSEGGDGRGVDEKELDRIIRQNQSTNLYDTLRRLFGQMDRKDLADRVGNGVDVDSFRNEFDF</sequence>
<dbReference type="InterPro" id="IPR011990">
    <property type="entry name" value="TPR-like_helical_dom_sf"/>
</dbReference>
<keyword evidence="9 19" id="KW-0812">Transmembrane</keyword>
<name>A0A5N6KXD5_9ROSI</name>
<evidence type="ECO:0000259" key="20">
    <source>
        <dbReference type="PROSITE" id="PS50850"/>
    </source>
</evidence>
<feature type="compositionally biased region" description="Polar residues" evidence="18">
    <location>
        <begin position="345"/>
        <end position="362"/>
    </location>
</feature>
<dbReference type="SMART" id="SM00028">
    <property type="entry name" value="TPR"/>
    <property type="match status" value="4"/>
</dbReference>
<keyword evidence="22" id="KW-1185">Reference proteome</keyword>
<feature type="domain" description="Major facilitator superfamily (MFS) profile" evidence="20">
    <location>
        <begin position="154"/>
        <end position="728"/>
    </location>
</feature>
<evidence type="ECO:0000256" key="1">
    <source>
        <dbReference type="ARBA" id="ARBA00004141"/>
    </source>
</evidence>
<gene>
    <name evidence="21" type="ORF">FH972_024109</name>
</gene>
<feature type="transmembrane region" description="Helical" evidence="19">
    <location>
        <begin position="705"/>
        <end position="725"/>
    </location>
</feature>
<dbReference type="PROSITE" id="PS50293">
    <property type="entry name" value="TPR_REGION"/>
    <property type="match status" value="1"/>
</dbReference>
<evidence type="ECO:0000256" key="14">
    <source>
        <dbReference type="ARBA" id="ARBA00022989"/>
    </source>
</evidence>
<dbReference type="Pfam" id="PF00515">
    <property type="entry name" value="TPR_1"/>
    <property type="match status" value="1"/>
</dbReference>
<feature type="transmembrane region" description="Helical" evidence="19">
    <location>
        <begin position="565"/>
        <end position="589"/>
    </location>
</feature>
<comment type="similarity">
    <text evidence="4">Belongs to the peroxisomal targeting signal receptor family.</text>
</comment>
<keyword evidence="14 19" id="KW-1133">Transmembrane helix</keyword>
<feature type="transmembrane region" description="Helical" evidence="19">
    <location>
        <begin position="521"/>
        <end position="545"/>
    </location>
</feature>
<evidence type="ECO:0000256" key="19">
    <source>
        <dbReference type="SAM" id="Phobius"/>
    </source>
</evidence>
<dbReference type="Proteomes" id="UP000327013">
    <property type="component" value="Unassembled WGS sequence"/>
</dbReference>
<feature type="repeat" description="TPR" evidence="17">
    <location>
        <begin position="1203"/>
        <end position="1236"/>
    </location>
</feature>
<evidence type="ECO:0000256" key="9">
    <source>
        <dbReference type="ARBA" id="ARBA00022692"/>
    </source>
</evidence>
<dbReference type="PROSITE" id="PS50850">
    <property type="entry name" value="MFS"/>
    <property type="match status" value="1"/>
</dbReference>
<dbReference type="Gene3D" id="1.25.40.10">
    <property type="entry name" value="Tetratricopeptide repeat domain"/>
    <property type="match status" value="1"/>
</dbReference>
<evidence type="ECO:0000256" key="17">
    <source>
        <dbReference type="PROSITE-ProRule" id="PRU00339"/>
    </source>
</evidence>
<evidence type="ECO:0000256" key="11">
    <source>
        <dbReference type="ARBA" id="ARBA00022803"/>
    </source>
</evidence>
<dbReference type="SUPFAM" id="SSF48452">
    <property type="entry name" value="TPR-like"/>
    <property type="match status" value="1"/>
</dbReference>
<dbReference type="InterPro" id="IPR019734">
    <property type="entry name" value="TPR_rpt"/>
</dbReference>
<feature type="transmembrane region" description="Helical" evidence="19">
    <location>
        <begin position="610"/>
        <end position="630"/>
    </location>
</feature>
<evidence type="ECO:0000256" key="16">
    <source>
        <dbReference type="ARBA" id="ARBA00023140"/>
    </source>
</evidence>
<feature type="compositionally biased region" description="Low complexity" evidence="18">
    <location>
        <begin position="11"/>
        <end position="21"/>
    </location>
</feature>
<keyword evidence="6" id="KW-0813">Transport</keyword>
<evidence type="ECO:0000256" key="12">
    <source>
        <dbReference type="ARBA" id="ARBA00022843"/>
    </source>
</evidence>
<feature type="transmembrane region" description="Helical" evidence="19">
    <location>
        <begin position="642"/>
        <end position="663"/>
    </location>
</feature>
<dbReference type="GO" id="GO:0016560">
    <property type="term" value="P:protein import into peroxisome matrix, docking"/>
    <property type="evidence" value="ECO:0007669"/>
    <property type="project" value="TreeGrafter"/>
</dbReference>
<feature type="transmembrane region" description="Helical" evidence="19">
    <location>
        <begin position="153"/>
        <end position="176"/>
    </location>
</feature>
<evidence type="ECO:0000256" key="2">
    <source>
        <dbReference type="ARBA" id="ARBA00004275"/>
    </source>
</evidence>
<dbReference type="Pfam" id="PF07690">
    <property type="entry name" value="MFS_1"/>
    <property type="match status" value="1"/>
</dbReference>
<feature type="transmembrane region" description="Helical" evidence="19">
    <location>
        <begin position="308"/>
        <end position="328"/>
    </location>
</feature>
<dbReference type="Pfam" id="PF13432">
    <property type="entry name" value="TPR_16"/>
    <property type="match status" value="1"/>
</dbReference>
<keyword evidence="13" id="KW-0653">Protein transport</keyword>
<dbReference type="GO" id="GO:0005829">
    <property type="term" value="C:cytosol"/>
    <property type="evidence" value="ECO:0007669"/>
    <property type="project" value="TreeGrafter"/>
</dbReference>
<dbReference type="EMBL" id="VIBQ01000016">
    <property type="protein sequence ID" value="KAB8356526.1"/>
    <property type="molecule type" value="Genomic_DNA"/>
</dbReference>
<evidence type="ECO:0000256" key="8">
    <source>
        <dbReference type="ARBA" id="ARBA00022499"/>
    </source>
</evidence>
<dbReference type="InterPro" id="IPR036259">
    <property type="entry name" value="MFS_trans_sf"/>
</dbReference>
<evidence type="ECO:0000313" key="21">
    <source>
        <dbReference type="EMBL" id="KAB8356526.1"/>
    </source>
</evidence>
<dbReference type="FunFam" id="1.20.1720.10:FF:000009">
    <property type="entry name" value="MFS multidrug transporter"/>
    <property type="match status" value="1"/>
</dbReference>
<evidence type="ECO:0000256" key="6">
    <source>
        <dbReference type="ARBA" id="ARBA00022448"/>
    </source>
</evidence>
<keyword evidence="16" id="KW-0576">Peroxisome</keyword>
<feature type="transmembrane region" description="Helical" evidence="19">
    <location>
        <begin position="279"/>
        <end position="302"/>
    </location>
</feature>
<feature type="region of interest" description="Disordered" evidence="18">
    <location>
        <begin position="338"/>
        <end position="365"/>
    </location>
</feature>
<feature type="compositionally biased region" description="Low complexity" evidence="18">
    <location>
        <begin position="86"/>
        <end position="102"/>
    </location>
</feature>
<feature type="transmembrane region" description="Helical" evidence="19">
    <location>
        <begin position="188"/>
        <end position="208"/>
    </location>
</feature>
<feature type="region of interest" description="Disordered" evidence="18">
    <location>
        <begin position="82"/>
        <end position="102"/>
    </location>
</feature>
<evidence type="ECO:0000256" key="18">
    <source>
        <dbReference type="SAM" id="MobiDB-lite"/>
    </source>
</evidence>